<evidence type="ECO:0000256" key="1">
    <source>
        <dbReference type="SAM" id="Phobius"/>
    </source>
</evidence>
<proteinExistence type="predicted"/>
<protein>
    <submittedName>
        <fullName evidence="2">Uncharacterized protein</fullName>
    </submittedName>
</protein>
<name>A0A0G0L3X2_9BACT</name>
<evidence type="ECO:0000313" key="2">
    <source>
        <dbReference type="EMBL" id="KKQ85707.1"/>
    </source>
</evidence>
<keyword evidence="1" id="KW-0812">Transmembrane</keyword>
<keyword evidence="1" id="KW-1133">Transmembrane helix</keyword>
<sequence length="246" mass="27535">MKKYLPLLLLGVGILILLVVFIFVRSRKVEEEPVEEEETALIQVELKDRPVVSLIPTEDGHFLLLKVEKITIDAKTVDYELLYDTEANVTQGVPGTIQLTGLNTFEEKLLLGSESSGKFRYDDGVEKGTITLRFRNEEGKLLIKFVSDFHMQTGISKLSTIDDAFKYELEDLGNSYFVTMNTVGYPDETLTSVDKGPFGVFASSNDKFQGKVDMGGGSIYRWDGGNWQKLENNSSENVGIFYSSSN</sequence>
<comment type="caution">
    <text evidence="2">The sequence shown here is derived from an EMBL/GenBank/DDBJ whole genome shotgun (WGS) entry which is preliminary data.</text>
</comment>
<organism evidence="2 3">
    <name type="scientific">Candidatus Woesebacteria bacterium GW2011_GWB1_38_8</name>
    <dbReference type="NCBI Taxonomy" id="1618570"/>
    <lineage>
        <taxon>Bacteria</taxon>
        <taxon>Candidatus Woeseibacteriota</taxon>
    </lineage>
</organism>
<dbReference type="EMBL" id="LBVL01000004">
    <property type="protein sequence ID" value="KKQ85707.1"/>
    <property type="molecule type" value="Genomic_DNA"/>
</dbReference>
<feature type="transmembrane region" description="Helical" evidence="1">
    <location>
        <begin position="6"/>
        <end position="24"/>
    </location>
</feature>
<gene>
    <name evidence="2" type="ORF">UT08_C0004G0019</name>
</gene>
<keyword evidence="1" id="KW-0472">Membrane</keyword>
<dbReference type="STRING" id="1618570.UT08_C0004G0019"/>
<reference evidence="2 3" key="1">
    <citation type="journal article" date="2015" name="Nature">
        <title>rRNA introns, odd ribosomes, and small enigmatic genomes across a large radiation of phyla.</title>
        <authorList>
            <person name="Brown C.T."/>
            <person name="Hug L.A."/>
            <person name="Thomas B.C."/>
            <person name="Sharon I."/>
            <person name="Castelle C.J."/>
            <person name="Singh A."/>
            <person name="Wilkins M.J."/>
            <person name="Williams K.H."/>
            <person name="Banfield J.F."/>
        </authorList>
    </citation>
    <scope>NUCLEOTIDE SEQUENCE [LARGE SCALE GENOMIC DNA]</scope>
</reference>
<dbReference type="Proteomes" id="UP000034081">
    <property type="component" value="Unassembled WGS sequence"/>
</dbReference>
<evidence type="ECO:0000313" key="3">
    <source>
        <dbReference type="Proteomes" id="UP000034081"/>
    </source>
</evidence>
<accession>A0A0G0L3X2</accession>
<dbReference type="AlphaFoldDB" id="A0A0G0L3X2"/>